<dbReference type="AlphaFoldDB" id="A0AAV1QIC5"/>
<protein>
    <submittedName>
        <fullName evidence="3">B-cell receptor CD22-like</fullName>
    </submittedName>
</protein>
<gene>
    <name evidence="3" type="ORF">FSCOSCO3_A034421</name>
</gene>
<keyword evidence="3" id="KW-0675">Receptor</keyword>
<evidence type="ECO:0000313" key="3">
    <source>
        <dbReference type="EMBL" id="CAK6984117.1"/>
    </source>
</evidence>
<sequence length="108" mass="12318">GVTAAVLLLIIILSVFLWMRKKRATNQSSEAEERPDNRERTQPEQDNLLYTSVLFSNNQADPLYSNIRSDQLHRHMEDQEVTEYAAVIYNRAGTAPRTRGQQTGEDPA</sequence>
<accession>A0AAV1QIC5</accession>
<feature type="compositionally biased region" description="Basic and acidic residues" evidence="1">
    <location>
        <begin position="31"/>
        <end position="43"/>
    </location>
</feature>
<organism evidence="3 4">
    <name type="scientific">Scomber scombrus</name>
    <name type="common">Atlantic mackerel</name>
    <name type="synonym">Scomber vernalis</name>
    <dbReference type="NCBI Taxonomy" id="13677"/>
    <lineage>
        <taxon>Eukaryota</taxon>
        <taxon>Metazoa</taxon>
        <taxon>Chordata</taxon>
        <taxon>Craniata</taxon>
        <taxon>Vertebrata</taxon>
        <taxon>Euteleostomi</taxon>
        <taxon>Actinopterygii</taxon>
        <taxon>Neopterygii</taxon>
        <taxon>Teleostei</taxon>
        <taxon>Neoteleostei</taxon>
        <taxon>Acanthomorphata</taxon>
        <taxon>Pelagiaria</taxon>
        <taxon>Scombriformes</taxon>
        <taxon>Scombridae</taxon>
        <taxon>Scomber</taxon>
    </lineage>
</organism>
<feature type="signal peptide" evidence="2">
    <location>
        <begin position="1"/>
        <end position="24"/>
    </location>
</feature>
<keyword evidence="2" id="KW-0732">Signal</keyword>
<keyword evidence="4" id="KW-1185">Reference proteome</keyword>
<comment type="caution">
    <text evidence="3">The sequence shown here is derived from an EMBL/GenBank/DDBJ whole genome shotgun (WGS) entry which is preliminary data.</text>
</comment>
<reference evidence="3 4" key="1">
    <citation type="submission" date="2024-01" db="EMBL/GenBank/DDBJ databases">
        <authorList>
            <person name="Alioto T."/>
            <person name="Alioto T."/>
            <person name="Gomez Garrido J."/>
        </authorList>
    </citation>
    <scope>NUCLEOTIDE SEQUENCE [LARGE SCALE GENOMIC DNA]</scope>
</reference>
<evidence type="ECO:0000256" key="1">
    <source>
        <dbReference type="SAM" id="MobiDB-lite"/>
    </source>
</evidence>
<feature type="region of interest" description="Disordered" evidence="1">
    <location>
        <begin position="24"/>
        <end position="46"/>
    </location>
</feature>
<evidence type="ECO:0000256" key="2">
    <source>
        <dbReference type="SAM" id="SignalP"/>
    </source>
</evidence>
<dbReference type="Proteomes" id="UP001314229">
    <property type="component" value="Unassembled WGS sequence"/>
</dbReference>
<feature type="non-terminal residue" evidence="3">
    <location>
        <position position="108"/>
    </location>
</feature>
<dbReference type="EMBL" id="CAWUFR010001620">
    <property type="protein sequence ID" value="CAK6984117.1"/>
    <property type="molecule type" value="Genomic_DNA"/>
</dbReference>
<feature type="non-terminal residue" evidence="3">
    <location>
        <position position="1"/>
    </location>
</feature>
<proteinExistence type="predicted"/>
<evidence type="ECO:0000313" key="4">
    <source>
        <dbReference type="Proteomes" id="UP001314229"/>
    </source>
</evidence>
<feature type="chain" id="PRO_5043875203" evidence="2">
    <location>
        <begin position="25"/>
        <end position="108"/>
    </location>
</feature>
<name>A0AAV1QIC5_SCOSC</name>